<feature type="binding site" evidence="1">
    <location>
        <begin position="73"/>
        <end position="75"/>
    </location>
    <ligand>
        <name>acetyl-CoA</name>
        <dbReference type="ChEBI" id="CHEBI:57288"/>
    </ligand>
</feature>
<dbReference type="PANTHER" id="PTHR43617:SF35">
    <property type="entry name" value="[RIBOSOMAL PROTEIN BS18]-ALANINE N-ACETYLTRANSFERASE"/>
    <property type="match status" value="1"/>
</dbReference>
<keyword evidence="1 4" id="KW-0012">Acyltransferase</keyword>
<dbReference type="GO" id="GO:0008999">
    <property type="term" value="F:protein-N-terminal-alanine acetyltransferase activity"/>
    <property type="evidence" value="ECO:0007669"/>
    <property type="project" value="UniProtKB-EC"/>
</dbReference>
<organism evidence="4 5">
    <name type="scientific">Mesosutterella porci</name>
    <dbReference type="NCBI Taxonomy" id="2915351"/>
    <lineage>
        <taxon>Bacteria</taxon>
        <taxon>Pseudomonadati</taxon>
        <taxon>Pseudomonadota</taxon>
        <taxon>Betaproteobacteria</taxon>
        <taxon>Burkholderiales</taxon>
        <taxon>Sutterellaceae</taxon>
        <taxon>Mesosutterella</taxon>
    </lineage>
</organism>
<dbReference type="HAMAP" id="MF_02210">
    <property type="entry name" value="RimI"/>
    <property type="match status" value="1"/>
</dbReference>
<feature type="active site" description="Proton acceptor" evidence="1">
    <location>
        <position position="107"/>
    </location>
</feature>
<keyword evidence="1 2" id="KW-0963">Cytoplasm</keyword>
<evidence type="ECO:0000256" key="1">
    <source>
        <dbReference type="HAMAP-Rule" id="MF_02210"/>
    </source>
</evidence>
<keyword evidence="5" id="KW-1185">Reference proteome</keyword>
<dbReference type="InterPro" id="IPR050276">
    <property type="entry name" value="MshD_Acetyltransferase"/>
</dbReference>
<feature type="binding site" evidence="1">
    <location>
        <begin position="81"/>
        <end position="86"/>
    </location>
    <ligand>
        <name>acetyl-CoA</name>
        <dbReference type="ChEBI" id="CHEBI:57288"/>
    </ligand>
</feature>
<reference evidence="4 5" key="1">
    <citation type="submission" date="2022-02" db="EMBL/GenBank/DDBJ databases">
        <title>Mesosutterella porci, a novel member of the family Sutterellaceae from pig feces.</title>
        <authorList>
            <person name="Wylensek D."/>
            <person name="Clavel T."/>
        </authorList>
    </citation>
    <scope>NUCLEOTIDE SEQUENCE [LARGE SCALE GENOMIC DNA]</scope>
    <source>
        <strain evidence="5">oilRF-744-wt-GAM-9</strain>
    </source>
</reference>
<comment type="caution">
    <text evidence="4">The sequence shown here is derived from an EMBL/GenBank/DDBJ whole genome shotgun (WGS) entry which is preliminary data.</text>
</comment>
<keyword evidence="1 4" id="KW-0808">Transferase</keyword>
<dbReference type="NCBIfam" id="TIGR01575">
    <property type="entry name" value="rimI"/>
    <property type="match status" value="1"/>
</dbReference>
<protein>
    <recommendedName>
        <fullName evidence="1 2">[Ribosomal protein bS18]-alanine N-acetyltransferase</fullName>
        <ecNumber evidence="1 2">2.3.1.266</ecNumber>
    </recommendedName>
</protein>
<keyword evidence="4" id="KW-0687">Ribonucleoprotein</keyword>
<evidence type="ECO:0000313" key="4">
    <source>
        <dbReference type="EMBL" id="MCG5030843.1"/>
    </source>
</evidence>
<dbReference type="EMBL" id="JAKNCT010000005">
    <property type="protein sequence ID" value="MCG5030843.1"/>
    <property type="molecule type" value="Genomic_DNA"/>
</dbReference>
<comment type="function">
    <text evidence="1 2">Acetylates the N-terminal alanine of ribosomal protein bS18.</text>
</comment>
<accession>A0ABS9MQE5</accession>
<dbReference type="InterPro" id="IPR000182">
    <property type="entry name" value="GNAT_dom"/>
</dbReference>
<dbReference type="PROSITE" id="PS51186">
    <property type="entry name" value="GNAT"/>
    <property type="match status" value="1"/>
</dbReference>
<dbReference type="EC" id="2.3.1.266" evidence="1 2"/>
<proteinExistence type="inferred from homology"/>
<dbReference type="RefSeq" id="WP_237978496.1">
    <property type="nucleotide sequence ID" value="NZ_JAKNCT010000005.1"/>
</dbReference>
<dbReference type="GO" id="GO:0005840">
    <property type="term" value="C:ribosome"/>
    <property type="evidence" value="ECO:0007669"/>
    <property type="project" value="UniProtKB-KW"/>
</dbReference>
<comment type="catalytic activity">
    <reaction evidence="1 2">
        <text>N-terminal L-alanyl-[ribosomal protein bS18] + acetyl-CoA = N-terminal N(alpha)-acetyl-L-alanyl-[ribosomal protein bS18] + CoA + H(+)</text>
        <dbReference type="Rhea" id="RHEA:43756"/>
        <dbReference type="Rhea" id="RHEA-COMP:10676"/>
        <dbReference type="Rhea" id="RHEA-COMP:10677"/>
        <dbReference type="ChEBI" id="CHEBI:15378"/>
        <dbReference type="ChEBI" id="CHEBI:57287"/>
        <dbReference type="ChEBI" id="CHEBI:57288"/>
        <dbReference type="ChEBI" id="CHEBI:64718"/>
        <dbReference type="ChEBI" id="CHEBI:83683"/>
        <dbReference type="EC" id="2.3.1.266"/>
    </reaction>
</comment>
<name>A0ABS9MQE5_9BURK</name>
<dbReference type="Gene3D" id="3.40.630.30">
    <property type="match status" value="1"/>
</dbReference>
<dbReference type="InterPro" id="IPR043690">
    <property type="entry name" value="RimI"/>
</dbReference>
<keyword evidence="4" id="KW-0689">Ribosomal protein</keyword>
<dbReference type="SUPFAM" id="SSF55729">
    <property type="entry name" value="Acyl-CoA N-acyltransferases (Nat)"/>
    <property type="match status" value="1"/>
</dbReference>
<feature type="active site" description="Proton donor" evidence="1">
    <location>
        <position position="119"/>
    </location>
</feature>
<dbReference type="InterPro" id="IPR016181">
    <property type="entry name" value="Acyl_CoA_acyltransferase"/>
</dbReference>
<comment type="subcellular location">
    <subcellularLocation>
        <location evidence="1 2">Cytoplasm</location>
    </subcellularLocation>
</comment>
<gene>
    <name evidence="1 4" type="primary">rimI</name>
    <name evidence="4" type="ORF">MAF45_05215</name>
</gene>
<feature type="domain" description="N-acetyltransferase" evidence="3">
    <location>
        <begin position="5"/>
        <end position="152"/>
    </location>
</feature>
<dbReference type="Proteomes" id="UP001297600">
    <property type="component" value="Unassembled WGS sequence"/>
</dbReference>
<sequence>MSAAFTLRDMTAGDLPAVMAIELEAFESPWTLADYRSALAGRSRCRVAVDPDGALLGYCVTGQALDEAEVYTIAVSPRARRRGVGRALLRDFFSFSKAGGVSRIFLEVRPSNAAARSLYAGEGFVQVGRRRGYYSCANGGREDALIMERSEPDAA</sequence>
<comment type="similarity">
    <text evidence="1 2">Belongs to the acetyltransferase family. RimI subfamily.</text>
</comment>
<feature type="binding site" evidence="1">
    <location>
        <position position="112"/>
    </location>
    <ligand>
        <name>acetyl-CoA</name>
        <dbReference type="ChEBI" id="CHEBI:57288"/>
    </ligand>
</feature>
<evidence type="ECO:0000259" key="3">
    <source>
        <dbReference type="PROSITE" id="PS51186"/>
    </source>
</evidence>
<dbReference type="PANTHER" id="PTHR43617">
    <property type="entry name" value="L-AMINO ACID N-ACETYLTRANSFERASE"/>
    <property type="match status" value="1"/>
</dbReference>
<evidence type="ECO:0000313" key="5">
    <source>
        <dbReference type="Proteomes" id="UP001297600"/>
    </source>
</evidence>
<dbReference type="InterPro" id="IPR006464">
    <property type="entry name" value="AcTrfase_RimI/Ard1"/>
</dbReference>
<evidence type="ECO:0000256" key="2">
    <source>
        <dbReference type="RuleBase" id="RU363094"/>
    </source>
</evidence>
<dbReference type="Pfam" id="PF00583">
    <property type="entry name" value="Acetyltransf_1"/>
    <property type="match status" value="1"/>
</dbReference>